<comment type="caution">
    <text evidence="7">The sequence shown here is derived from an EMBL/GenBank/DDBJ whole genome shotgun (WGS) entry which is preliminary data.</text>
</comment>
<feature type="transmembrane region" description="Helical" evidence="6">
    <location>
        <begin position="361"/>
        <end position="381"/>
    </location>
</feature>
<reference evidence="7 8" key="1">
    <citation type="submission" date="2022-11" db="EMBL/GenBank/DDBJ databases">
        <title>Mucor velutinosus strain NIH1002 WGS.</title>
        <authorList>
            <person name="Subramanian P."/>
            <person name="Mullikin J.C."/>
            <person name="Segre J.A."/>
            <person name="Zelazny A.M."/>
        </authorList>
    </citation>
    <scope>NUCLEOTIDE SEQUENCE [LARGE SCALE GENOMIC DNA]</scope>
    <source>
        <strain evidence="7 8">NIH1002</strain>
    </source>
</reference>
<dbReference type="RefSeq" id="XP_064678069.1">
    <property type="nucleotide sequence ID" value="XM_064831789.1"/>
</dbReference>
<evidence type="ECO:0008006" key="9">
    <source>
        <dbReference type="Google" id="ProtNLM"/>
    </source>
</evidence>
<sequence length="532" mass="58194">MTLIPFDSSKKWLAISFITALAVANVSGPQYIYPTYGTSLKNRFHWNGVENSMVSTATFVGVSFSGPLCAWLLETLGFRRTLAISAFTALTGLFLLAQTYAGYLSSHYMLCSIYLACTGAAGAASYLCALDSQAHNFKSHRGMSMGLTSASLGISGLIFSQINDHFFKSQAEDGHGEQDTSTFDFLIFVGACIFIVTLFGSFVLGPVDKSEAISVPNDLVQQQQQQQQQQQEDEVTHNLNYHTYTQSISSFSTSSTRYEEEEQEGDGEERPLISKNVIVSADNISMIKKMANQYQPDIRIEEEPSISGIAFFTDPVGFSLAFALLVILGLGYVYLANLGQLVLSVSPADISLGQAQHVRNVHVSIFSIANCGARAVFGTLSDILQRRVGVHRLWFFWCAAMGLVMSMTYLITSVSTAAELISCTIMTAIVYGIAFGCAPAIISEFGTKAFARNWGWLLCAPAIGSQLFNVIFGTFYEKESKRQGESGECYGSGCYQMTFFIGILSACLCTFILSLAIYRKGLYKRQSTPTVH</sequence>
<keyword evidence="3 6" id="KW-1133">Transmembrane helix</keyword>
<organism evidence="7 8">
    <name type="scientific">Mucor velutinosus</name>
    <dbReference type="NCBI Taxonomy" id="708070"/>
    <lineage>
        <taxon>Eukaryota</taxon>
        <taxon>Fungi</taxon>
        <taxon>Fungi incertae sedis</taxon>
        <taxon>Mucoromycota</taxon>
        <taxon>Mucoromycotina</taxon>
        <taxon>Mucoromycetes</taxon>
        <taxon>Mucorales</taxon>
        <taxon>Mucorineae</taxon>
        <taxon>Mucoraceae</taxon>
        <taxon>Mucor</taxon>
    </lineage>
</organism>
<keyword evidence="4 6" id="KW-0472">Membrane</keyword>
<dbReference type="Gene3D" id="1.20.1250.20">
    <property type="entry name" value="MFS general substrate transporter like domains"/>
    <property type="match status" value="2"/>
</dbReference>
<feature type="transmembrane region" description="Helical" evidence="6">
    <location>
        <begin position="53"/>
        <end position="73"/>
    </location>
</feature>
<evidence type="ECO:0000256" key="6">
    <source>
        <dbReference type="SAM" id="Phobius"/>
    </source>
</evidence>
<dbReference type="InterPro" id="IPR036259">
    <property type="entry name" value="MFS_trans_sf"/>
</dbReference>
<feature type="transmembrane region" description="Helical" evidence="6">
    <location>
        <begin position="107"/>
        <end position="130"/>
    </location>
</feature>
<feature type="transmembrane region" description="Helical" evidence="6">
    <location>
        <begin position="182"/>
        <end position="204"/>
    </location>
</feature>
<dbReference type="Proteomes" id="UP001304243">
    <property type="component" value="Unassembled WGS sequence"/>
</dbReference>
<feature type="transmembrane region" description="Helical" evidence="6">
    <location>
        <begin position="142"/>
        <end position="162"/>
    </location>
</feature>
<evidence type="ECO:0000256" key="2">
    <source>
        <dbReference type="ARBA" id="ARBA00022692"/>
    </source>
</evidence>
<name>A0AAN7HX26_9FUNG</name>
<feature type="transmembrane region" description="Helical" evidence="6">
    <location>
        <begin position="417"/>
        <end position="442"/>
    </location>
</feature>
<dbReference type="EMBL" id="JASEJX010000030">
    <property type="protein sequence ID" value="KAK4511403.1"/>
    <property type="molecule type" value="Genomic_DNA"/>
</dbReference>
<dbReference type="Pfam" id="PF07690">
    <property type="entry name" value="MFS_1"/>
    <property type="match status" value="1"/>
</dbReference>
<feature type="transmembrane region" description="Helical" evidence="6">
    <location>
        <begin position="393"/>
        <end position="411"/>
    </location>
</feature>
<dbReference type="AlphaFoldDB" id="A0AAN7HX26"/>
<evidence type="ECO:0000256" key="4">
    <source>
        <dbReference type="ARBA" id="ARBA00023136"/>
    </source>
</evidence>
<evidence type="ECO:0000313" key="7">
    <source>
        <dbReference type="EMBL" id="KAK4511403.1"/>
    </source>
</evidence>
<dbReference type="GeneID" id="89956304"/>
<dbReference type="PANTHER" id="PTHR21576:SF158">
    <property type="entry name" value="RIBOSOMAL RNA-PROCESSING PROTEIN 12-LIKE CONSERVED DOMAIN-CONTAINING PROTEIN"/>
    <property type="match status" value="1"/>
</dbReference>
<keyword evidence="2 6" id="KW-0812">Transmembrane</keyword>
<dbReference type="SUPFAM" id="SSF103473">
    <property type="entry name" value="MFS general substrate transporter"/>
    <property type="match status" value="1"/>
</dbReference>
<feature type="transmembrane region" description="Helical" evidence="6">
    <location>
        <begin position="316"/>
        <end position="335"/>
    </location>
</feature>
<keyword evidence="8" id="KW-1185">Reference proteome</keyword>
<feature type="transmembrane region" description="Helical" evidence="6">
    <location>
        <begin position="12"/>
        <end position="33"/>
    </location>
</feature>
<accession>A0AAN7HX26</accession>
<gene>
    <name evidence="7" type="ORF">ATC70_012618</name>
</gene>
<protein>
    <recommendedName>
        <fullName evidence="9">Nodulin-like domain-containing protein</fullName>
    </recommendedName>
</protein>
<proteinExistence type="predicted"/>
<dbReference type="GO" id="GO:0016020">
    <property type="term" value="C:membrane"/>
    <property type="evidence" value="ECO:0007669"/>
    <property type="project" value="UniProtKB-SubCell"/>
</dbReference>
<feature type="transmembrane region" description="Helical" evidence="6">
    <location>
        <begin position="496"/>
        <end position="518"/>
    </location>
</feature>
<feature type="transmembrane region" description="Helical" evidence="6">
    <location>
        <begin position="82"/>
        <end position="101"/>
    </location>
</feature>
<dbReference type="GO" id="GO:0022857">
    <property type="term" value="F:transmembrane transporter activity"/>
    <property type="evidence" value="ECO:0007669"/>
    <property type="project" value="InterPro"/>
</dbReference>
<dbReference type="PANTHER" id="PTHR21576">
    <property type="entry name" value="UNCHARACTERIZED NODULIN-LIKE PROTEIN"/>
    <property type="match status" value="1"/>
</dbReference>
<comment type="subcellular location">
    <subcellularLocation>
        <location evidence="1">Membrane</location>
        <topology evidence="1">Multi-pass membrane protein</topology>
    </subcellularLocation>
</comment>
<evidence type="ECO:0000256" key="5">
    <source>
        <dbReference type="SAM" id="MobiDB-lite"/>
    </source>
</evidence>
<feature type="transmembrane region" description="Helical" evidence="6">
    <location>
        <begin position="454"/>
        <end position="476"/>
    </location>
</feature>
<dbReference type="InterPro" id="IPR011701">
    <property type="entry name" value="MFS"/>
</dbReference>
<evidence type="ECO:0000256" key="1">
    <source>
        <dbReference type="ARBA" id="ARBA00004141"/>
    </source>
</evidence>
<evidence type="ECO:0000313" key="8">
    <source>
        <dbReference type="Proteomes" id="UP001304243"/>
    </source>
</evidence>
<feature type="region of interest" description="Disordered" evidence="5">
    <location>
        <begin position="250"/>
        <end position="271"/>
    </location>
</feature>
<evidence type="ECO:0000256" key="3">
    <source>
        <dbReference type="ARBA" id="ARBA00022989"/>
    </source>
</evidence>